<keyword evidence="5" id="KW-1185">Reference proteome</keyword>
<dbReference type="RefSeq" id="WP_171046059.1">
    <property type="nucleotide sequence ID" value="NZ_JAFBWU010000006.1"/>
</dbReference>
<dbReference type="CDD" id="cd06578">
    <property type="entry name" value="HemD"/>
    <property type="match status" value="1"/>
</dbReference>
<evidence type="ECO:0000313" key="5">
    <source>
        <dbReference type="Proteomes" id="UP000809440"/>
    </source>
</evidence>
<dbReference type="Gene3D" id="3.40.50.10090">
    <property type="match status" value="1"/>
</dbReference>
<evidence type="ECO:0000313" key="4">
    <source>
        <dbReference type="Proteomes" id="UP000755667"/>
    </source>
</evidence>
<dbReference type="AlphaFoldDB" id="A0A9Q2NXY4"/>
<dbReference type="EMBL" id="JAFBXF010000006">
    <property type="protein sequence ID" value="MBM2417571.1"/>
    <property type="molecule type" value="Genomic_DNA"/>
</dbReference>
<dbReference type="Proteomes" id="UP000809440">
    <property type="component" value="Unassembled WGS sequence"/>
</dbReference>
<accession>A0A9Q2NXY4</accession>
<dbReference type="InterPro" id="IPR003754">
    <property type="entry name" value="4pyrrol_synth_uPrphyn_synth"/>
</dbReference>
<dbReference type="EMBL" id="JAFBXE010000006">
    <property type="protein sequence ID" value="MBM2412903.1"/>
    <property type="molecule type" value="Genomic_DNA"/>
</dbReference>
<organism evidence="2 4">
    <name type="scientific">Marivita cryptomonadis</name>
    <dbReference type="NCBI Taxonomy" id="505252"/>
    <lineage>
        <taxon>Bacteria</taxon>
        <taxon>Pseudomonadati</taxon>
        <taxon>Pseudomonadota</taxon>
        <taxon>Alphaproteobacteria</taxon>
        <taxon>Rhodobacterales</taxon>
        <taxon>Roseobacteraceae</taxon>
        <taxon>Marivita</taxon>
    </lineage>
</organism>
<gene>
    <name evidence="2" type="ORF">JQX41_11355</name>
    <name evidence="3" type="ORF">JQX48_11360</name>
</gene>
<dbReference type="Pfam" id="PF02602">
    <property type="entry name" value="HEM4"/>
    <property type="match status" value="1"/>
</dbReference>
<dbReference type="InterPro" id="IPR036108">
    <property type="entry name" value="4pyrrol_syn_uPrphyn_synt_sf"/>
</dbReference>
<name>A0A9Q2NXY4_9RHOB</name>
<dbReference type="GO" id="GO:0004852">
    <property type="term" value="F:uroporphyrinogen-III synthase activity"/>
    <property type="evidence" value="ECO:0007669"/>
    <property type="project" value="InterPro"/>
</dbReference>
<protein>
    <submittedName>
        <fullName evidence="2">Uroporphyrinogen-III synthase</fullName>
    </submittedName>
</protein>
<dbReference type="GeneID" id="62639278"/>
<proteinExistence type="predicted"/>
<dbReference type="Proteomes" id="UP000755667">
    <property type="component" value="Unassembled WGS sequence"/>
</dbReference>
<evidence type="ECO:0000313" key="3">
    <source>
        <dbReference type="EMBL" id="MBM2417571.1"/>
    </source>
</evidence>
<comment type="caution">
    <text evidence="2">The sequence shown here is derived from an EMBL/GenBank/DDBJ whole genome shotgun (WGS) entry which is preliminary data.</text>
</comment>
<evidence type="ECO:0000313" key="2">
    <source>
        <dbReference type="EMBL" id="MBM2412903.1"/>
    </source>
</evidence>
<reference evidence="2 5" key="1">
    <citation type="submission" date="2021-01" db="EMBL/GenBank/DDBJ databases">
        <title>Diatom-associated Roseobacters Show Island Model of Population Structure.</title>
        <authorList>
            <person name="Qu L."/>
            <person name="Feng X."/>
            <person name="Chen Y."/>
            <person name="Li L."/>
            <person name="Wang X."/>
            <person name="Hu Z."/>
            <person name="Wang H."/>
            <person name="Luo H."/>
        </authorList>
    </citation>
    <scope>NUCLEOTIDE SEQUENCE</scope>
    <source>
        <strain evidence="3 5">CC28-63</strain>
        <strain evidence="2">CC28-69</strain>
    </source>
</reference>
<evidence type="ECO:0000259" key="1">
    <source>
        <dbReference type="Pfam" id="PF02602"/>
    </source>
</evidence>
<sequence length="244" mass="26046">MADQRPLLLLTRPQASSEAFWAALPEETRNSADFLINPLLSIHVSGPLPDLSGVTGLIFTSANALDAYATLGGPVLDIPAIAVGPATGAAIQAFGFRADVAGGTAEQVIEHVLKHGYAGPLLHLRGDNAIGDVAHRLNAAGVETREAVLYTQKLEPFSAATREALSQDRPIIAPVFSPRTARQLGRESIGIDCIRFAAISRAVADVLPEDAAQRTRISRRPDRDGMVELVKEMITDTASLERRL</sequence>
<dbReference type="SUPFAM" id="SSF69618">
    <property type="entry name" value="HemD-like"/>
    <property type="match status" value="1"/>
</dbReference>
<dbReference type="GO" id="GO:0033014">
    <property type="term" value="P:tetrapyrrole biosynthetic process"/>
    <property type="evidence" value="ECO:0007669"/>
    <property type="project" value="InterPro"/>
</dbReference>
<feature type="domain" description="Tetrapyrrole biosynthesis uroporphyrinogen III synthase" evidence="1">
    <location>
        <begin position="44"/>
        <end position="228"/>
    </location>
</feature>